<proteinExistence type="predicted"/>
<gene>
    <name evidence="3" type="ORF">CLV71_111321</name>
</gene>
<keyword evidence="2" id="KW-0812">Transmembrane</keyword>
<evidence type="ECO:0000256" key="2">
    <source>
        <dbReference type="SAM" id="Phobius"/>
    </source>
</evidence>
<keyword evidence="4" id="KW-1185">Reference proteome</keyword>
<protein>
    <submittedName>
        <fullName evidence="3">Uncharacterized protein</fullName>
    </submittedName>
</protein>
<accession>A0A4R7VBD7</accession>
<name>A0A4R7VBD7_9PSEU</name>
<keyword evidence="2" id="KW-1133">Transmembrane helix</keyword>
<dbReference type="OrthoDB" id="4549522at2"/>
<dbReference type="EMBL" id="SOCP01000011">
    <property type="protein sequence ID" value="TDV46362.1"/>
    <property type="molecule type" value="Genomic_DNA"/>
</dbReference>
<sequence length="318" mass="34217">MNTDDLDDHPDLQNLRLSRKDQRAAQAEARRRQRQAFDMPAAPSFLRRNRTVLVVVGVLAALVAASVALVDRARPDAAPTVRNTLVAESPSVDLAHPFTGTPAADWADGVAGIAPPAAAPVGSYGADQVAAGFERVRQLLVTERLDPAVLTGHDFGRVLTLLAPRARSEVDLSTPSQNAYLTATRVADGFTLLPVPPKVTGTMSAEQAPDGALVVHTNYVFAYAFAPEDPDEITNPMEIVTVDRFETDYTITDERWTPEDQGVWLTSIQGFGYAMACDAYERGELAPGYSEPPKPGADTMDSTRAFDPDVPIPTTSNC</sequence>
<feature type="region of interest" description="Disordered" evidence="1">
    <location>
        <begin position="1"/>
        <end position="35"/>
    </location>
</feature>
<evidence type="ECO:0000256" key="1">
    <source>
        <dbReference type="SAM" id="MobiDB-lite"/>
    </source>
</evidence>
<organism evidence="3 4">
    <name type="scientific">Actinophytocola oryzae</name>
    <dbReference type="NCBI Taxonomy" id="502181"/>
    <lineage>
        <taxon>Bacteria</taxon>
        <taxon>Bacillati</taxon>
        <taxon>Actinomycetota</taxon>
        <taxon>Actinomycetes</taxon>
        <taxon>Pseudonocardiales</taxon>
        <taxon>Pseudonocardiaceae</taxon>
    </lineage>
</organism>
<evidence type="ECO:0000313" key="3">
    <source>
        <dbReference type="EMBL" id="TDV46362.1"/>
    </source>
</evidence>
<dbReference type="RefSeq" id="WP_133905995.1">
    <property type="nucleotide sequence ID" value="NZ_SOCP01000011.1"/>
</dbReference>
<dbReference type="Proteomes" id="UP000294927">
    <property type="component" value="Unassembled WGS sequence"/>
</dbReference>
<reference evidence="3 4" key="1">
    <citation type="submission" date="2019-03" db="EMBL/GenBank/DDBJ databases">
        <title>Genomic Encyclopedia of Archaeal and Bacterial Type Strains, Phase II (KMG-II): from individual species to whole genera.</title>
        <authorList>
            <person name="Goeker M."/>
        </authorList>
    </citation>
    <scope>NUCLEOTIDE SEQUENCE [LARGE SCALE GENOMIC DNA]</scope>
    <source>
        <strain evidence="3 4">DSM 45499</strain>
    </source>
</reference>
<comment type="caution">
    <text evidence="3">The sequence shown here is derived from an EMBL/GenBank/DDBJ whole genome shotgun (WGS) entry which is preliminary data.</text>
</comment>
<feature type="transmembrane region" description="Helical" evidence="2">
    <location>
        <begin position="52"/>
        <end position="70"/>
    </location>
</feature>
<feature type="region of interest" description="Disordered" evidence="1">
    <location>
        <begin position="286"/>
        <end position="318"/>
    </location>
</feature>
<keyword evidence="2" id="KW-0472">Membrane</keyword>
<dbReference type="AlphaFoldDB" id="A0A4R7VBD7"/>
<evidence type="ECO:0000313" key="4">
    <source>
        <dbReference type="Proteomes" id="UP000294927"/>
    </source>
</evidence>